<keyword evidence="1" id="KW-0472">Membrane</keyword>
<name>A0AAJ6L6T4_9ACTN</name>
<organism evidence="2 3">
    <name type="scientific">Micromonospora profundi</name>
    <dbReference type="NCBI Taxonomy" id="1420889"/>
    <lineage>
        <taxon>Bacteria</taxon>
        <taxon>Bacillati</taxon>
        <taxon>Actinomycetota</taxon>
        <taxon>Actinomycetes</taxon>
        <taxon>Micromonosporales</taxon>
        <taxon>Micromonosporaceae</taxon>
        <taxon>Micromonospora</taxon>
    </lineage>
</organism>
<dbReference type="EMBL" id="CP130472">
    <property type="protein sequence ID" value="WLS48358.1"/>
    <property type="molecule type" value="Genomic_DNA"/>
</dbReference>
<accession>A0AAJ6L6T4</accession>
<dbReference type="RefSeq" id="WP_053653189.1">
    <property type="nucleotide sequence ID" value="NZ_CP130472.1"/>
</dbReference>
<evidence type="ECO:0000313" key="2">
    <source>
        <dbReference type="EMBL" id="WLS48358.1"/>
    </source>
</evidence>
<dbReference type="KEGG" id="mprn:Q3V37_14640"/>
<keyword evidence="3" id="KW-1185">Reference proteome</keyword>
<dbReference type="Pfam" id="PF11239">
    <property type="entry name" value="DUF3040"/>
    <property type="match status" value="1"/>
</dbReference>
<feature type="transmembrane region" description="Helical" evidence="1">
    <location>
        <begin position="37"/>
        <end position="55"/>
    </location>
</feature>
<dbReference type="AlphaFoldDB" id="A0AAJ6L6T4"/>
<keyword evidence="1" id="KW-0812">Transmembrane</keyword>
<proteinExistence type="predicted"/>
<keyword evidence="1" id="KW-1133">Transmembrane helix</keyword>
<feature type="transmembrane region" description="Helical" evidence="1">
    <location>
        <begin position="61"/>
        <end position="80"/>
    </location>
</feature>
<reference evidence="2 3" key="1">
    <citation type="submission" date="2023-07" db="EMBL/GenBank/DDBJ databases">
        <title>Micromonospora profundi TRM 95458 converts glycerol to a new osmotic compound.</title>
        <authorList>
            <person name="Lu D."/>
        </authorList>
    </citation>
    <scope>NUCLEOTIDE SEQUENCE [LARGE SCALE GENOMIC DNA]</scope>
    <source>
        <strain evidence="2 3">TRM95458</strain>
    </source>
</reference>
<protein>
    <submittedName>
        <fullName evidence="2">DUF3040 domain-containing protein</fullName>
    </submittedName>
</protein>
<dbReference type="Proteomes" id="UP001235874">
    <property type="component" value="Chromosome"/>
</dbReference>
<evidence type="ECO:0000256" key="1">
    <source>
        <dbReference type="SAM" id="Phobius"/>
    </source>
</evidence>
<gene>
    <name evidence="2" type="ORF">Q3V37_14640</name>
</gene>
<evidence type="ECO:0000313" key="3">
    <source>
        <dbReference type="Proteomes" id="UP001235874"/>
    </source>
</evidence>
<sequence>MLSKEDQRRFDQITRQLRESDPAFFARLDHRIRGRRGRYLMLLTIVLWASLPAMAVFAGRLAGAICAVVLIANAAIMWRFRRRWT</sequence>
<dbReference type="InterPro" id="IPR021401">
    <property type="entry name" value="DUF3040"/>
</dbReference>